<proteinExistence type="predicted"/>
<evidence type="ECO:0008006" key="3">
    <source>
        <dbReference type="Google" id="ProtNLM"/>
    </source>
</evidence>
<dbReference type="InterPro" id="IPR027417">
    <property type="entry name" value="P-loop_NTPase"/>
</dbReference>
<dbReference type="PANTHER" id="PTHR43384:SF13">
    <property type="entry name" value="SLR0110 PROTEIN"/>
    <property type="match status" value="1"/>
</dbReference>
<dbReference type="AlphaFoldDB" id="A0A4D7C896"/>
<dbReference type="KEGG" id="hgn:E6W36_15670"/>
<dbReference type="EMBL" id="CP039704">
    <property type="protein sequence ID" value="QCI80435.1"/>
    <property type="molecule type" value="Genomic_DNA"/>
</dbReference>
<dbReference type="GO" id="GO:0016887">
    <property type="term" value="F:ATP hydrolysis activity"/>
    <property type="evidence" value="ECO:0007669"/>
    <property type="project" value="TreeGrafter"/>
</dbReference>
<organism evidence="1 2">
    <name type="scientific">Hankyongella ginsenosidimutans</name>
    <dbReference type="NCBI Taxonomy" id="1763828"/>
    <lineage>
        <taxon>Bacteria</taxon>
        <taxon>Pseudomonadati</taxon>
        <taxon>Pseudomonadota</taxon>
        <taxon>Alphaproteobacteria</taxon>
        <taxon>Sphingomonadales</taxon>
        <taxon>Sphingomonadaceae</taxon>
        <taxon>Hankyongella</taxon>
    </lineage>
</organism>
<protein>
    <recommendedName>
        <fullName evidence="3">CobQ/CobB/MinD/ParA nucleotide binding domain-containing protein</fullName>
    </recommendedName>
</protein>
<dbReference type="GO" id="GO:0009898">
    <property type="term" value="C:cytoplasmic side of plasma membrane"/>
    <property type="evidence" value="ECO:0007669"/>
    <property type="project" value="TreeGrafter"/>
</dbReference>
<dbReference type="GO" id="GO:0005829">
    <property type="term" value="C:cytosol"/>
    <property type="evidence" value="ECO:0007669"/>
    <property type="project" value="TreeGrafter"/>
</dbReference>
<evidence type="ECO:0000313" key="2">
    <source>
        <dbReference type="Proteomes" id="UP000298714"/>
    </source>
</evidence>
<reference evidence="2" key="1">
    <citation type="submission" date="2019-04" db="EMBL/GenBank/DDBJ databases">
        <title>Complete genome sequence of Sphingomonas sp. W1-2-3.</title>
        <authorList>
            <person name="Im W.T."/>
        </authorList>
    </citation>
    <scope>NUCLEOTIDE SEQUENCE [LARGE SCALE GENOMIC DNA]</scope>
    <source>
        <strain evidence="2">W1-2-3</strain>
    </source>
</reference>
<dbReference type="GO" id="GO:0051782">
    <property type="term" value="P:negative regulation of cell division"/>
    <property type="evidence" value="ECO:0007669"/>
    <property type="project" value="TreeGrafter"/>
</dbReference>
<dbReference type="GO" id="GO:0005524">
    <property type="term" value="F:ATP binding"/>
    <property type="evidence" value="ECO:0007669"/>
    <property type="project" value="TreeGrafter"/>
</dbReference>
<name>A0A4D7C896_9SPHN</name>
<dbReference type="PANTHER" id="PTHR43384">
    <property type="entry name" value="SEPTUM SITE-DETERMINING PROTEIN MIND HOMOLOG, CHLOROPLASTIC-RELATED"/>
    <property type="match status" value="1"/>
</dbReference>
<dbReference type="RefSeq" id="WP_222873331.1">
    <property type="nucleotide sequence ID" value="NZ_CP039704.1"/>
</dbReference>
<dbReference type="SUPFAM" id="SSF52540">
    <property type="entry name" value="P-loop containing nucleoside triphosphate hydrolases"/>
    <property type="match status" value="1"/>
</dbReference>
<dbReference type="Gene3D" id="3.40.50.300">
    <property type="entry name" value="P-loop containing nucleotide triphosphate hydrolases"/>
    <property type="match status" value="1"/>
</dbReference>
<gene>
    <name evidence="1" type="ORF">E6W36_15670</name>
</gene>
<keyword evidence="2" id="KW-1185">Reference proteome</keyword>
<dbReference type="InterPro" id="IPR050625">
    <property type="entry name" value="ParA/MinD_ATPase"/>
</dbReference>
<evidence type="ECO:0000313" key="1">
    <source>
        <dbReference type="EMBL" id="QCI80435.1"/>
    </source>
</evidence>
<sequence length="267" mass="29052">MWSGARRPRRLQHRRFARLAVRRGRRGAHGDSRPRSALRCRRLAFDVEPGRGLTDALENPARVDSLFVERAIVKISERLAVMSAETPMTMPLLADGNALQHLQEELKSAYDVLVVDMPRSIAVQNPTLIAEATDVVIVTDMTLAATRDTIRLLGFLQSVTPNARLWIVGNRVGASSDLEVTRKDFEASIERPLALAIAYDPKSAALAAKQGKPIVAAAKGTKIAGAMKQLYDMICSIEGAPGKAKKAPGLADLVAKARQMLQPKKSS</sequence>
<accession>A0A4D7C896</accession>
<dbReference type="Proteomes" id="UP000298714">
    <property type="component" value="Chromosome"/>
</dbReference>